<dbReference type="InterPro" id="IPR013320">
    <property type="entry name" value="ConA-like_dom_sf"/>
</dbReference>
<feature type="domain" description="Alginate lyase 2" evidence="2">
    <location>
        <begin position="48"/>
        <end position="226"/>
    </location>
</feature>
<evidence type="ECO:0000256" key="1">
    <source>
        <dbReference type="SAM" id="SignalP"/>
    </source>
</evidence>
<reference evidence="3" key="1">
    <citation type="submission" date="2020-10" db="EMBL/GenBank/DDBJ databases">
        <authorList>
            <person name="Han B."/>
            <person name="Lu T."/>
            <person name="Zhao Q."/>
            <person name="Huang X."/>
            <person name="Zhao Y."/>
        </authorList>
    </citation>
    <scope>NUCLEOTIDE SEQUENCE</scope>
</reference>
<dbReference type="PANTHER" id="PTHR33681">
    <property type="entry name" value="BINDING PROTEIN, PUTATIVE, EXPRESSED-RELATED"/>
    <property type="match status" value="1"/>
</dbReference>
<keyword evidence="1" id="KW-0732">Signal</keyword>
<keyword evidence="4" id="KW-1185">Reference proteome</keyword>
<dbReference type="SUPFAM" id="SSF49899">
    <property type="entry name" value="Concanavalin A-like lectins/glucanases"/>
    <property type="match status" value="1"/>
</dbReference>
<protein>
    <recommendedName>
        <fullName evidence="2">Alginate lyase 2 domain-containing protein</fullName>
    </recommendedName>
</protein>
<dbReference type="Pfam" id="PF08787">
    <property type="entry name" value="Alginate_lyase2"/>
    <property type="match status" value="1"/>
</dbReference>
<dbReference type="InterPro" id="IPR014895">
    <property type="entry name" value="Alginate_lyase_2"/>
</dbReference>
<comment type="caution">
    <text evidence="3">The sequence shown here is derived from an EMBL/GenBank/DDBJ whole genome shotgun (WGS) entry which is preliminary data.</text>
</comment>
<evidence type="ECO:0000313" key="3">
    <source>
        <dbReference type="EMBL" id="CAD6254649.1"/>
    </source>
</evidence>
<evidence type="ECO:0000259" key="2">
    <source>
        <dbReference type="Pfam" id="PF08787"/>
    </source>
</evidence>
<dbReference type="EMBL" id="CAJGYO010000009">
    <property type="protein sequence ID" value="CAD6254649.1"/>
    <property type="molecule type" value="Genomic_DNA"/>
</dbReference>
<evidence type="ECO:0000313" key="4">
    <source>
        <dbReference type="Proteomes" id="UP000604825"/>
    </source>
</evidence>
<organism evidence="3 4">
    <name type="scientific">Miscanthus lutarioriparius</name>
    <dbReference type="NCBI Taxonomy" id="422564"/>
    <lineage>
        <taxon>Eukaryota</taxon>
        <taxon>Viridiplantae</taxon>
        <taxon>Streptophyta</taxon>
        <taxon>Embryophyta</taxon>
        <taxon>Tracheophyta</taxon>
        <taxon>Spermatophyta</taxon>
        <taxon>Magnoliopsida</taxon>
        <taxon>Liliopsida</taxon>
        <taxon>Poales</taxon>
        <taxon>Poaceae</taxon>
        <taxon>PACMAD clade</taxon>
        <taxon>Panicoideae</taxon>
        <taxon>Andropogonodae</taxon>
        <taxon>Andropogoneae</taxon>
        <taxon>Saccharinae</taxon>
        <taxon>Miscanthus</taxon>
    </lineage>
</organism>
<dbReference type="Proteomes" id="UP000604825">
    <property type="component" value="Unassembled WGS sequence"/>
</dbReference>
<name>A0A811QFT2_9POAL</name>
<dbReference type="OrthoDB" id="4221926at2759"/>
<gene>
    <name evidence="3" type="ORF">NCGR_LOCUS38252</name>
</gene>
<proteinExistence type="predicted"/>
<dbReference type="PANTHER" id="PTHR33681:SF15">
    <property type="entry name" value="ALGINATE LYASE 2 DOMAIN-CONTAINING PROTEIN"/>
    <property type="match status" value="1"/>
</dbReference>
<dbReference type="AlphaFoldDB" id="A0A811QFT2"/>
<accession>A0A811QFT2</accession>
<sequence>MPGSSSSLCSLLLLLAAAAAAALSLPYAANAVSSRQLTTGFSRVMLNESQFVVQKPYDLPLNERYDPCGGVRRFWVFATDKPISATRPGYPRTEIKVDKVYSSGVWQFEGDVYVPWGTSGASVMQIFGADKPHASTVMLPVYDGQLTYYHNLTRVVADRVYDRWIRLNVVHDVAAGNVTVFVDGERRLEVPGHGGKEHYFKFGVYTQGLHNHSHRMEAHWKNVAIYTKPYA</sequence>
<dbReference type="Gene3D" id="2.60.120.200">
    <property type="match status" value="1"/>
</dbReference>
<feature type="chain" id="PRO_5032632175" description="Alginate lyase 2 domain-containing protein" evidence="1">
    <location>
        <begin position="23"/>
        <end position="231"/>
    </location>
</feature>
<feature type="signal peptide" evidence="1">
    <location>
        <begin position="1"/>
        <end position="22"/>
    </location>
</feature>